<dbReference type="Gene3D" id="3.10.580.10">
    <property type="entry name" value="CBS-domain"/>
    <property type="match status" value="1"/>
</dbReference>
<dbReference type="EMBL" id="CP017448">
    <property type="protein sequence ID" value="AOV18435.1"/>
    <property type="molecule type" value="Genomic_DNA"/>
</dbReference>
<dbReference type="InterPro" id="IPR000644">
    <property type="entry name" value="CBS_dom"/>
</dbReference>
<dbReference type="SUPFAM" id="SSF54631">
    <property type="entry name" value="CBS-domain pair"/>
    <property type="match status" value="1"/>
</dbReference>
<gene>
    <name evidence="3" type="ORF">BJI67_05000</name>
</gene>
<sequence length="194" mass="21149">MSIPKLHPRPLRRGTMIVAHDHGLPELVRPDSPALDVMTDLRRSRAVTTVGGATLESAHQRMIHTGVRMLLVLDRESSVTGLLTATDLLGEKPMAVATREQVSHDQLRVEHVMTPTEEIQVVPLNEVAHASVSDVVALLRETGRQHALVAEERADGEAIRGVFSLSQIARQLGKALELPGVAHSVAELEHVINH</sequence>
<accession>A0A1D8KBU7</accession>
<protein>
    <recommendedName>
        <fullName evidence="2">CBS domain-containing protein</fullName>
    </recommendedName>
</protein>
<name>A0A1D8KBU7_9GAMM</name>
<evidence type="ECO:0000256" key="1">
    <source>
        <dbReference type="PROSITE-ProRule" id="PRU00703"/>
    </source>
</evidence>
<evidence type="ECO:0000313" key="3">
    <source>
        <dbReference type="EMBL" id="AOV18435.1"/>
    </source>
</evidence>
<organism evidence="3 4">
    <name type="scientific">Acidihalobacter aeolianus</name>
    <dbReference type="NCBI Taxonomy" id="2792603"/>
    <lineage>
        <taxon>Bacteria</taxon>
        <taxon>Pseudomonadati</taxon>
        <taxon>Pseudomonadota</taxon>
        <taxon>Gammaproteobacteria</taxon>
        <taxon>Chromatiales</taxon>
        <taxon>Ectothiorhodospiraceae</taxon>
        <taxon>Acidihalobacter</taxon>
    </lineage>
</organism>
<dbReference type="KEGG" id="aaeo:BJI67_05000"/>
<evidence type="ECO:0000259" key="2">
    <source>
        <dbReference type="PROSITE" id="PS51371"/>
    </source>
</evidence>
<reference evidence="3 4" key="1">
    <citation type="submission" date="2016-09" db="EMBL/GenBank/DDBJ databases">
        <title>Acidihalobacter prosperus V6 (DSM14174).</title>
        <authorList>
            <person name="Khaleque H.N."/>
            <person name="Ramsay J.P."/>
            <person name="Murphy R.J.T."/>
            <person name="Kaksonen A.H."/>
            <person name="Boxall N.J."/>
            <person name="Watkin E.L.J."/>
        </authorList>
    </citation>
    <scope>NUCLEOTIDE SEQUENCE [LARGE SCALE GENOMIC DNA]</scope>
    <source>
        <strain evidence="3 4">V6</strain>
    </source>
</reference>
<dbReference type="Pfam" id="PF00571">
    <property type="entry name" value="CBS"/>
    <property type="match status" value="1"/>
</dbReference>
<feature type="domain" description="CBS" evidence="2">
    <location>
        <begin position="38"/>
        <end position="98"/>
    </location>
</feature>
<dbReference type="Proteomes" id="UP000095342">
    <property type="component" value="Chromosome"/>
</dbReference>
<dbReference type="InterPro" id="IPR046342">
    <property type="entry name" value="CBS_dom_sf"/>
</dbReference>
<proteinExistence type="predicted"/>
<evidence type="ECO:0000313" key="4">
    <source>
        <dbReference type="Proteomes" id="UP000095342"/>
    </source>
</evidence>
<dbReference type="AlphaFoldDB" id="A0A1D8KBU7"/>
<keyword evidence="1" id="KW-0129">CBS domain</keyword>
<feature type="domain" description="CBS" evidence="2">
    <location>
        <begin position="113"/>
        <end position="178"/>
    </location>
</feature>
<dbReference type="PROSITE" id="PS51371">
    <property type="entry name" value="CBS"/>
    <property type="match status" value="2"/>
</dbReference>
<keyword evidence="4" id="KW-1185">Reference proteome</keyword>